<proteinExistence type="predicted"/>
<dbReference type="EMBL" id="JSZA02000356">
    <property type="protein sequence ID" value="TGN99780.1"/>
    <property type="molecule type" value="Genomic_DNA"/>
</dbReference>
<protein>
    <recommendedName>
        <fullName evidence="3">NodB homology domain-containing protein</fullName>
    </recommendedName>
</protein>
<feature type="domain" description="NodB homology" evidence="3">
    <location>
        <begin position="57"/>
        <end position="282"/>
    </location>
</feature>
<evidence type="ECO:0000256" key="1">
    <source>
        <dbReference type="ARBA" id="ARBA00004613"/>
    </source>
</evidence>
<dbReference type="Pfam" id="PF01522">
    <property type="entry name" value="Polysacc_deac_1"/>
    <property type="match status" value="1"/>
</dbReference>
<accession>A0A4E0QM59</accession>
<comment type="caution">
    <text evidence="4">The sequence shown here is derived from an EMBL/GenBank/DDBJ whole genome shotgun (WGS) entry which is preliminary data.</text>
</comment>
<name>A0A4E0QM59_9GAMM</name>
<dbReference type="PANTHER" id="PTHR34216">
    <property type="match status" value="1"/>
</dbReference>
<comment type="subcellular location">
    <subcellularLocation>
        <location evidence="1">Secreted</location>
    </subcellularLocation>
</comment>
<evidence type="ECO:0000256" key="2">
    <source>
        <dbReference type="ARBA" id="ARBA00022729"/>
    </source>
</evidence>
<dbReference type="PROSITE" id="PS51677">
    <property type="entry name" value="NODB"/>
    <property type="match status" value="1"/>
</dbReference>
<dbReference type="GO" id="GO:0016810">
    <property type="term" value="F:hydrolase activity, acting on carbon-nitrogen (but not peptide) bonds"/>
    <property type="evidence" value="ECO:0007669"/>
    <property type="project" value="InterPro"/>
</dbReference>
<evidence type="ECO:0000313" key="5">
    <source>
        <dbReference type="Proteomes" id="UP000030428"/>
    </source>
</evidence>
<dbReference type="Gene3D" id="3.20.20.370">
    <property type="entry name" value="Glycoside hydrolase/deacetylase"/>
    <property type="match status" value="1"/>
</dbReference>
<dbReference type="CDD" id="cd10918">
    <property type="entry name" value="CE4_NodB_like_5s_6s"/>
    <property type="match status" value="1"/>
</dbReference>
<dbReference type="GO" id="GO:0005576">
    <property type="term" value="C:extracellular region"/>
    <property type="evidence" value="ECO:0007669"/>
    <property type="project" value="UniProtKB-SubCell"/>
</dbReference>
<dbReference type="PANTHER" id="PTHR34216:SF3">
    <property type="entry name" value="POLY-BETA-1,6-N-ACETYL-D-GLUCOSAMINE N-DEACETYLASE"/>
    <property type="match status" value="1"/>
</dbReference>
<gene>
    <name evidence="4" type="ORF">PN36_33550</name>
</gene>
<evidence type="ECO:0000313" key="4">
    <source>
        <dbReference type="EMBL" id="TGN99780.1"/>
    </source>
</evidence>
<dbReference type="SUPFAM" id="SSF88713">
    <property type="entry name" value="Glycoside hydrolase/deacetylase"/>
    <property type="match status" value="1"/>
</dbReference>
<dbReference type="InterPro" id="IPR051398">
    <property type="entry name" value="Polysacch_Deacetylase"/>
</dbReference>
<sequence>MYHRVCERNPDTACYFTRGTAVTPQTFHAQIQALSKRVKFVTLSQGMALLQGMPSQTLCAITFDDGYRDVLEHQISDYPLTLFPVARHLAHSNSLIFIDHYYALLHRAQKRHGIRLEGNTMDIDGNLEWWVKGAVKESLQQATQRNNLLQQLTEILQVSKLPTPQQLYLSQSELSQLTKQGHEIGGHGATHQRLTELSESELQTELRESYQLVEKFRGATSKSFCYPDGRYNQHISGVVKKIGFDYACTVTQGNTQADTPFFQLPRIFMRETLVSFGGYATA</sequence>
<reference evidence="4 5" key="1">
    <citation type="journal article" date="2016" name="Front. Microbiol.">
        <title>Single-Cell (Meta-)Genomics of a Dimorphic Candidatus Thiomargarita nelsonii Reveals Genomic Plasticity.</title>
        <authorList>
            <person name="Flood B.E."/>
            <person name="Fliss P."/>
            <person name="Jones D.S."/>
            <person name="Dick G.J."/>
            <person name="Jain S."/>
            <person name="Kaster A.K."/>
            <person name="Winkel M."/>
            <person name="Mussmann M."/>
            <person name="Bailey J."/>
        </authorList>
    </citation>
    <scope>NUCLEOTIDE SEQUENCE [LARGE SCALE GENOMIC DNA]</scope>
    <source>
        <strain evidence="4">Hydrate Ridge</strain>
    </source>
</reference>
<keyword evidence="5" id="KW-1185">Reference proteome</keyword>
<organism evidence="4 5">
    <name type="scientific">Candidatus Thiomargarita nelsonii</name>
    <dbReference type="NCBI Taxonomy" id="1003181"/>
    <lineage>
        <taxon>Bacteria</taxon>
        <taxon>Pseudomonadati</taxon>
        <taxon>Pseudomonadota</taxon>
        <taxon>Gammaproteobacteria</taxon>
        <taxon>Thiotrichales</taxon>
        <taxon>Thiotrichaceae</taxon>
        <taxon>Thiomargarita</taxon>
    </lineage>
</organism>
<dbReference type="InterPro" id="IPR002509">
    <property type="entry name" value="NODB_dom"/>
</dbReference>
<dbReference type="GO" id="GO:0005975">
    <property type="term" value="P:carbohydrate metabolic process"/>
    <property type="evidence" value="ECO:0007669"/>
    <property type="project" value="InterPro"/>
</dbReference>
<dbReference type="InterPro" id="IPR011330">
    <property type="entry name" value="Glyco_hydro/deAcase_b/a-brl"/>
</dbReference>
<dbReference type="AlphaFoldDB" id="A0A4E0QM59"/>
<keyword evidence="2" id="KW-0732">Signal</keyword>
<dbReference type="Proteomes" id="UP000030428">
    <property type="component" value="Unassembled WGS sequence"/>
</dbReference>
<evidence type="ECO:0000259" key="3">
    <source>
        <dbReference type="PROSITE" id="PS51677"/>
    </source>
</evidence>